<evidence type="ECO:0000313" key="2">
    <source>
        <dbReference type="EMBL" id="MPD00059.1"/>
    </source>
</evidence>
<accession>A0A5B7K4E3</accession>
<organism evidence="2 3">
    <name type="scientific">Portunus trituberculatus</name>
    <name type="common">Swimming crab</name>
    <name type="synonym">Neptunus trituberculatus</name>
    <dbReference type="NCBI Taxonomy" id="210409"/>
    <lineage>
        <taxon>Eukaryota</taxon>
        <taxon>Metazoa</taxon>
        <taxon>Ecdysozoa</taxon>
        <taxon>Arthropoda</taxon>
        <taxon>Crustacea</taxon>
        <taxon>Multicrustacea</taxon>
        <taxon>Malacostraca</taxon>
        <taxon>Eumalacostraca</taxon>
        <taxon>Eucarida</taxon>
        <taxon>Decapoda</taxon>
        <taxon>Pleocyemata</taxon>
        <taxon>Brachyura</taxon>
        <taxon>Eubrachyura</taxon>
        <taxon>Portunoidea</taxon>
        <taxon>Portunidae</taxon>
        <taxon>Portuninae</taxon>
        <taxon>Portunus</taxon>
    </lineage>
</organism>
<dbReference type="AlphaFoldDB" id="A0A5B7K4E3"/>
<keyword evidence="3" id="KW-1185">Reference proteome</keyword>
<dbReference type="Proteomes" id="UP000324222">
    <property type="component" value="Unassembled WGS sequence"/>
</dbReference>
<reference evidence="2 3" key="1">
    <citation type="submission" date="2019-05" db="EMBL/GenBank/DDBJ databases">
        <title>Another draft genome of Portunus trituberculatus and its Hox gene families provides insights of decapod evolution.</title>
        <authorList>
            <person name="Jeong J.-H."/>
            <person name="Song I."/>
            <person name="Kim S."/>
            <person name="Choi T."/>
            <person name="Kim D."/>
            <person name="Ryu S."/>
            <person name="Kim W."/>
        </authorList>
    </citation>
    <scope>NUCLEOTIDE SEQUENCE [LARGE SCALE GENOMIC DNA]</scope>
    <source>
        <tissue evidence="2">Muscle</tissue>
    </source>
</reference>
<evidence type="ECO:0008006" key="4">
    <source>
        <dbReference type="Google" id="ProtNLM"/>
    </source>
</evidence>
<evidence type="ECO:0000313" key="3">
    <source>
        <dbReference type="Proteomes" id="UP000324222"/>
    </source>
</evidence>
<dbReference type="EMBL" id="VSRR010121186">
    <property type="protein sequence ID" value="MPD00059.1"/>
    <property type="molecule type" value="Genomic_DNA"/>
</dbReference>
<keyword evidence="1" id="KW-0732">Signal</keyword>
<comment type="caution">
    <text evidence="2">The sequence shown here is derived from an EMBL/GenBank/DDBJ whole genome shotgun (WGS) entry which is preliminary data.</text>
</comment>
<evidence type="ECO:0000256" key="1">
    <source>
        <dbReference type="SAM" id="SignalP"/>
    </source>
</evidence>
<feature type="signal peptide" evidence="1">
    <location>
        <begin position="1"/>
        <end position="21"/>
    </location>
</feature>
<name>A0A5B7K4E3_PORTR</name>
<sequence>MPAYGGFSYPALLLVSLHAAAAPMQTRSPFRCKCSVSPGVSGPLGIVFSRPSAARAVVNGLCYDMTLCCAVRAKYCAPFTSIGNGNLHSFSLPFLSYCWWIC</sequence>
<protein>
    <recommendedName>
        <fullName evidence="4">Secreted protein</fullName>
    </recommendedName>
</protein>
<feature type="chain" id="PRO_5023077263" description="Secreted protein" evidence="1">
    <location>
        <begin position="22"/>
        <end position="102"/>
    </location>
</feature>
<proteinExistence type="predicted"/>
<gene>
    <name evidence="2" type="ORF">E2C01_095507</name>
</gene>